<proteinExistence type="predicted"/>
<accession>A0AAD8SRD1</accession>
<comment type="caution">
    <text evidence="2">The sequence shown here is derived from an EMBL/GenBank/DDBJ whole genome shotgun (WGS) entry which is preliminary data.</text>
</comment>
<dbReference type="EMBL" id="JAUUTY010000003">
    <property type="protein sequence ID" value="KAK1663012.1"/>
    <property type="molecule type" value="Genomic_DNA"/>
</dbReference>
<feature type="region of interest" description="Disordered" evidence="1">
    <location>
        <begin position="135"/>
        <end position="175"/>
    </location>
</feature>
<keyword evidence="3" id="KW-1185">Reference proteome</keyword>
<evidence type="ECO:0000313" key="3">
    <source>
        <dbReference type="Proteomes" id="UP001231189"/>
    </source>
</evidence>
<dbReference type="AlphaFoldDB" id="A0AAD8SRD1"/>
<gene>
    <name evidence="2" type="ORF">QYE76_051171</name>
</gene>
<evidence type="ECO:0008006" key="4">
    <source>
        <dbReference type="Google" id="ProtNLM"/>
    </source>
</evidence>
<evidence type="ECO:0000313" key="2">
    <source>
        <dbReference type="EMBL" id="KAK1663012.1"/>
    </source>
</evidence>
<protein>
    <recommendedName>
        <fullName evidence="4">Retrotransposon protein, putative, Ty1-copia subclass</fullName>
    </recommendedName>
</protein>
<evidence type="ECO:0000256" key="1">
    <source>
        <dbReference type="SAM" id="MobiDB-lite"/>
    </source>
</evidence>
<feature type="region of interest" description="Disordered" evidence="1">
    <location>
        <begin position="27"/>
        <end position="50"/>
    </location>
</feature>
<name>A0AAD8SRD1_LOLMU</name>
<feature type="compositionally biased region" description="Acidic residues" evidence="1">
    <location>
        <begin position="149"/>
        <end position="168"/>
    </location>
</feature>
<sequence>MGFAAAASLEGFPYRGSRWGFATEALSRRKGGKRRHEGRARRRPGPGRAALVWPPPPTSTLFGLLEASCKNRTLGVDFVQFRDEGKKLGTTRAHTFRSIFLVVKSGVDDMNVGTIFESRDATFFEDIFPMRDMHGMSSWESDPIHETPMESDEESDDESSDSDEDDNEAPTRKALASPDADYWKEAVQSEMDSILANGTWELTERPYGCKPVGCKWVFKKKLRADVFPIPASACTAVRESRPPKLRPLRSCTGRRAIRFLGSVSARLLAAVRALLRRFDCFIDRSDYTMGDINNSHGGGAAAGATFPVAMESQAIWPVTKPNMAPYR</sequence>
<dbReference type="Proteomes" id="UP001231189">
    <property type="component" value="Unassembled WGS sequence"/>
</dbReference>
<organism evidence="2 3">
    <name type="scientific">Lolium multiflorum</name>
    <name type="common">Italian ryegrass</name>
    <name type="synonym">Lolium perenne subsp. multiflorum</name>
    <dbReference type="NCBI Taxonomy" id="4521"/>
    <lineage>
        <taxon>Eukaryota</taxon>
        <taxon>Viridiplantae</taxon>
        <taxon>Streptophyta</taxon>
        <taxon>Embryophyta</taxon>
        <taxon>Tracheophyta</taxon>
        <taxon>Spermatophyta</taxon>
        <taxon>Magnoliopsida</taxon>
        <taxon>Liliopsida</taxon>
        <taxon>Poales</taxon>
        <taxon>Poaceae</taxon>
        <taxon>BOP clade</taxon>
        <taxon>Pooideae</taxon>
        <taxon>Poodae</taxon>
        <taxon>Poeae</taxon>
        <taxon>Poeae Chloroplast Group 2 (Poeae type)</taxon>
        <taxon>Loliodinae</taxon>
        <taxon>Loliinae</taxon>
        <taxon>Lolium</taxon>
    </lineage>
</organism>
<reference evidence="2" key="1">
    <citation type="submission" date="2023-07" db="EMBL/GenBank/DDBJ databases">
        <title>A chromosome-level genome assembly of Lolium multiflorum.</title>
        <authorList>
            <person name="Chen Y."/>
            <person name="Copetti D."/>
            <person name="Kolliker R."/>
            <person name="Studer B."/>
        </authorList>
    </citation>
    <scope>NUCLEOTIDE SEQUENCE</scope>
    <source>
        <strain evidence="2">02402/16</strain>
        <tissue evidence="2">Leaf</tissue>
    </source>
</reference>
<feature type="compositionally biased region" description="Basic residues" evidence="1">
    <location>
        <begin position="28"/>
        <end position="45"/>
    </location>
</feature>